<evidence type="ECO:0000256" key="1">
    <source>
        <dbReference type="SAM" id="MobiDB-lite"/>
    </source>
</evidence>
<keyword evidence="3" id="KW-1185">Reference proteome</keyword>
<dbReference type="InParanoid" id="A0A3N4KZM0"/>
<evidence type="ECO:0000313" key="3">
    <source>
        <dbReference type="Proteomes" id="UP000277580"/>
    </source>
</evidence>
<dbReference type="Proteomes" id="UP000277580">
    <property type="component" value="Unassembled WGS sequence"/>
</dbReference>
<dbReference type="EMBL" id="ML119137">
    <property type="protein sequence ID" value="RPB11175.1"/>
    <property type="molecule type" value="Genomic_DNA"/>
</dbReference>
<feature type="region of interest" description="Disordered" evidence="1">
    <location>
        <begin position="26"/>
        <end position="66"/>
    </location>
</feature>
<protein>
    <submittedName>
        <fullName evidence="2">Uncharacterized protein</fullName>
    </submittedName>
</protein>
<name>A0A3N4KZM0_9PEZI</name>
<reference evidence="2 3" key="1">
    <citation type="journal article" date="2018" name="Nat. Ecol. Evol.">
        <title>Pezizomycetes genomes reveal the molecular basis of ectomycorrhizal truffle lifestyle.</title>
        <authorList>
            <person name="Murat C."/>
            <person name="Payen T."/>
            <person name="Noel B."/>
            <person name="Kuo A."/>
            <person name="Morin E."/>
            <person name="Chen J."/>
            <person name="Kohler A."/>
            <person name="Krizsan K."/>
            <person name="Balestrini R."/>
            <person name="Da Silva C."/>
            <person name="Montanini B."/>
            <person name="Hainaut M."/>
            <person name="Levati E."/>
            <person name="Barry K.W."/>
            <person name="Belfiori B."/>
            <person name="Cichocki N."/>
            <person name="Clum A."/>
            <person name="Dockter R.B."/>
            <person name="Fauchery L."/>
            <person name="Guy J."/>
            <person name="Iotti M."/>
            <person name="Le Tacon F."/>
            <person name="Lindquist E.A."/>
            <person name="Lipzen A."/>
            <person name="Malagnac F."/>
            <person name="Mello A."/>
            <person name="Molinier V."/>
            <person name="Miyauchi S."/>
            <person name="Poulain J."/>
            <person name="Riccioni C."/>
            <person name="Rubini A."/>
            <person name="Sitrit Y."/>
            <person name="Splivallo R."/>
            <person name="Traeger S."/>
            <person name="Wang M."/>
            <person name="Zifcakova L."/>
            <person name="Wipf D."/>
            <person name="Zambonelli A."/>
            <person name="Paolocci F."/>
            <person name="Nowrousian M."/>
            <person name="Ottonello S."/>
            <person name="Baldrian P."/>
            <person name="Spatafora J.W."/>
            <person name="Henrissat B."/>
            <person name="Nagy L.G."/>
            <person name="Aury J.M."/>
            <person name="Wincker P."/>
            <person name="Grigoriev I.V."/>
            <person name="Bonfante P."/>
            <person name="Martin F.M."/>
        </authorList>
    </citation>
    <scope>NUCLEOTIDE SEQUENCE [LARGE SCALE GENOMIC DNA]</scope>
    <source>
        <strain evidence="2 3">CCBAS932</strain>
    </source>
</reference>
<evidence type="ECO:0000313" key="2">
    <source>
        <dbReference type="EMBL" id="RPB11175.1"/>
    </source>
</evidence>
<feature type="non-terminal residue" evidence="2">
    <location>
        <position position="66"/>
    </location>
</feature>
<organism evidence="2 3">
    <name type="scientific">Morchella conica CCBAS932</name>
    <dbReference type="NCBI Taxonomy" id="1392247"/>
    <lineage>
        <taxon>Eukaryota</taxon>
        <taxon>Fungi</taxon>
        <taxon>Dikarya</taxon>
        <taxon>Ascomycota</taxon>
        <taxon>Pezizomycotina</taxon>
        <taxon>Pezizomycetes</taxon>
        <taxon>Pezizales</taxon>
        <taxon>Morchellaceae</taxon>
        <taxon>Morchella</taxon>
    </lineage>
</organism>
<sequence>MNQRIVRLTYEDSSSECYFRDFFGGSPVRSRRAPTMGQGNPESRLSMRTKKRPVVDDDNDDPRSWV</sequence>
<dbReference type="AlphaFoldDB" id="A0A3N4KZM0"/>
<gene>
    <name evidence="2" type="ORF">P167DRAFT_536894</name>
</gene>
<proteinExistence type="predicted"/>
<accession>A0A3N4KZM0</accession>